<organism evidence="6 7">
    <name type="scientific">Oncorhynchus tshawytscha</name>
    <name type="common">Chinook salmon</name>
    <name type="synonym">Salmo tshawytscha</name>
    <dbReference type="NCBI Taxonomy" id="74940"/>
    <lineage>
        <taxon>Eukaryota</taxon>
        <taxon>Metazoa</taxon>
        <taxon>Chordata</taxon>
        <taxon>Craniata</taxon>
        <taxon>Vertebrata</taxon>
        <taxon>Euteleostomi</taxon>
        <taxon>Actinopterygii</taxon>
        <taxon>Neopterygii</taxon>
        <taxon>Teleostei</taxon>
        <taxon>Protacanthopterygii</taxon>
        <taxon>Salmoniformes</taxon>
        <taxon>Salmonidae</taxon>
        <taxon>Salmoninae</taxon>
        <taxon>Oncorhynchus</taxon>
    </lineage>
</organism>
<dbReference type="CDD" id="cd08321">
    <property type="entry name" value="Pyrin_ASC-like"/>
    <property type="match status" value="2"/>
</dbReference>
<evidence type="ECO:0000313" key="6">
    <source>
        <dbReference type="Ensembl" id="ENSOTSP00005037207.2"/>
    </source>
</evidence>
<dbReference type="Gene3D" id="1.10.533.10">
    <property type="entry name" value="Death Domain, Fas"/>
    <property type="match status" value="3"/>
</dbReference>
<feature type="domain" description="Pyrin" evidence="5">
    <location>
        <begin position="145"/>
        <end position="233"/>
    </location>
</feature>
<dbReference type="Ensembl" id="ENSOTST00005040470.2">
    <property type="protein sequence ID" value="ENSOTSP00005037207.2"/>
    <property type="gene ID" value="ENSOTSG00005072031.1"/>
</dbReference>
<name>A0A8C8FM87_ONCTS</name>
<dbReference type="GeneTree" id="ENSGT00980000199741"/>
<dbReference type="InterPro" id="IPR050637">
    <property type="entry name" value="NLRP_innate_immun_reg"/>
</dbReference>
<dbReference type="SUPFAM" id="SSF47986">
    <property type="entry name" value="DEATH domain"/>
    <property type="match status" value="3"/>
</dbReference>
<feature type="domain" description="Pyrin" evidence="5">
    <location>
        <begin position="256"/>
        <end position="350"/>
    </location>
</feature>
<feature type="region of interest" description="Disordered" evidence="4">
    <location>
        <begin position="1"/>
        <end position="39"/>
    </location>
</feature>
<evidence type="ECO:0000256" key="4">
    <source>
        <dbReference type="SAM" id="MobiDB-lite"/>
    </source>
</evidence>
<sequence length="377" mass="43559">MDSSKVVAASEKEQKPAGKESEETPSEPSITSYGMLTPSGEKCRSLETVISRLEMLNLGKKTLDIPALLLTSLEEMNPDELRRFQSYLSSGWMLGFPPIPESQLENTDRQDTVDQMVKSYGPERAVRNTGRILRKMDRDDLAEKLQRDHTRVLLLTSLQELTEGQLKKFQSSGRIFGFPLIPERQLENTDRRNTMDQMVKSYGLEGAVSNTLWILRRINLYDLAERLQRDHKRATTWRRDSSDSDKWRRRKEGLVMRRPSMMDVPALLLTGLEELTEEQLKTFQFYLTSVQLLGFPPIPERQLENTDRQVTVDQIVKRYDPEGAVRITLKILKGMNLDDLAEKLERDYIRVLLLTSLQELTEDQLKKFQSSGRRCGF</sequence>
<dbReference type="GO" id="GO:0005737">
    <property type="term" value="C:cytoplasm"/>
    <property type="evidence" value="ECO:0007669"/>
    <property type="project" value="UniProtKB-SubCell"/>
</dbReference>
<dbReference type="SMART" id="SM01289">
    <property type="entry name" value="PYRIN"/>
    <property type="match status" value="3"/>
</dbReference>
<accession>A0A8C8FM87</accession>
<evidence type="ECO:0000259" key="5">
    <source>
        <dbReference type="PROSITE" id="PS50824"/>
    </source>
</evidence>
<reference evidence="6" key="1">
    <citation type="submission" date="2025-08" db="UniProtKB">
        <authorList>
            <consortium name="Ensembl"/>
        </authorList>
    </citation>
    <scope>IDENTIFICATION</scope>
</reference>
<gene>
    <name evidence="6" type="primary">ARMC9</name>
</gene>
<evidence type="ECO:0000256" key="1">
    <source>
        <dbReference type="ARBA" id="ARBA00004496"/>
    </source>
</evidence>
<feature type="domain" description="Pyrin" evidence="5">
    <location>
        <begin position="55"/>
        <end position="151"/>
    </location>
</feature>
<dbReference type="InterPro" id="IPR004020">
    <property type="entry name" value="DAPIN"/>
</dbReference>
<evidence type="ECO:0000256" key="2">
    <source>
        <dbReference type="ARBA" id="ARBA00022490"/>
    </source>
</evidence>
<dbReference type="Pfam" id="PF02758">
    <property type="entry name" value="PYRIN"/>
    <property type="match status" value="3"/>
</dbReference>
<dbReference type="PANTHER" id="PTHR45690:SF19">
    <property type="entry name" value="NACHT, LRR AND PYD DOMAINS-CONTAINING PROTEIN 3"/>
    <property type="match status" value="1"/>
</dbReference>
<keyword evidence="2" id="KW-0963">Cytoplasm</keyword>
<keyword evidence="3" id="KW-0677">Repeat</keyword>
<feature type="compositionally biased region" description="Basic and acidic residues" evidence="4">
    <location>
        <begin position="10"/>
        <end position="22"/>
    </location>
</feature>
<dbReference type="AlphaFoldDB" id="A0A8C8FM87"/>
<keyword evidence="7" id="KW-1185">Reference proteome</keyword>
<dbReference type="InterPro" id="IPR011029">
    <property type="entry name" value="DEATH-like_dom_sf"/>
</dbReference>
<reference evidence="6" key="2">
    <citation type="submission" date="2025-09" db="UniProtKB">
        <authorList>
            <consortium name="Ensembl"/>
        </authorList>
    </citation>
    <scope>IDENTIFICATION</scope>
</reference>
<evidence type="ECO:0000313" key="7">
    <source>
        <dbReference type="Proteomes" id="UP000694402"/>
    </source>
</evidence>
<evidence type="ECO:0000256" key="3">
    <source>
        <dbReference type="ARBA" id="ARBA00022737"/>
    </source>
</evidence>
<comment type="subcellular location">
    <subcellularLocation>
        <location evidence="1">Cytoplasm</location>
    </subcellularLocation>
</comment>
<proteinExistence type="predicted"/>
<protein>
    <recommendedName>
        <fullName evidence="5">Pyrin domain-containing protein</fullName>
    </recommendedName>
</protein>
<dbReference type="PANTHER" id="PTHR45690">
    <property type="entry name" value="NACHT, LRR AND PYD DOMAINS-CONTAINING PROTEIN 12"/>
    <property type="match status" value="1"/>
</dbReference>
<dbReference type="PROSITE" id="PS50824">
    <property type="entry name" value="DAPIN"/>
    <property type="match status" value="3"/>
</dbReference>
<dbReference type="Proteomes" id="UP000694402">
    <property type="component" value="Unassembled WGS sequence"/>
</dbReference>